<dbReference type="InterPro" id="IPR036249">
    <property type="entry name" value="Thioredoxin-like_sf"/>
</dbReference>
<dbReference type="CDD" id="cd03206">
    <property type="entry name" value="GST_C_7"/>
    <property type="match status" value="1"/>
</dbReference>
<dbReference type="InterPro" id="IPR004045">
    <property type="entry name" value="Glutathione_S-Trfase_N"/>
</dbReference>
<dbReference type="SFLD" id="SFLDG00358">
    <property type="entry name" value="Main_(cytGST)"/>
    <property type="match status" value="1"/>
</dbReference>
<accession>A0ABS5SM49</accession>
<dbReference type="PANTHER" id="PTHR44051">
    <property type="entry name" value="GLUTATHIONE S-TRANSFERASE-RELATED"/>
    <property type="match status" value="1"/>
</dbReference>
<evidence type="ECO:0000259" key="1">
    <source>
        <dbReference type="PROSITE" id="PS50404"/>
    </source>
</evidence>
<comment type="caution">
    <text evidence="3">The sequence shown here is derived from an EMBL/GenBank/DDBJ whole genome shotgun (WGS) entry which is preliminary data.</text>
</comment>
<dbReference type="InterPro" id="IPR040079">
    <property type="entry name" value="Glutathione_S-Trfase"/>
</dbReference>
<protein>
    <submittedName>
        <fullName evidence="3">Glutathione S-transferase</fullName>
    </submittedName>
</protein>
<evidence type="ECO:0000313" key="4">
    <source>
        <dbReference type="Proteomes" id="UP001519538"/>
    </source>
</evidence>
<dbReference type="PANTHER" id="PTHR44051:SF2">
    <property type="entry name" value="HYPOTHETICAL GLUTATHIONE S-TRANSFERASE LIKE PROTEIN"/>
    <property type="match status" value="1"/>
</dbReference>
<dbReference type="InterPro" id="IPR010987">
    <property type="entry name" value="Glutathione-S-Trfase_C-like"/>
</dbReference>
<organism evidence="3 4">
    <name type="scientific">Komagataeibacter oboediens</name>
    <dbReference type="NCBI Taxonomy" id="65958"/>
    <lineage>
        <taxon>Bacteria</taxon>
        <taxon>Pseudomonadati</taxon>
        <taxon>Pseudomonadota</taxon>
        <taxon>Alphaproteobacteria</taxon>
        <taxon>Acetobacterales</taxon>
        <taxon>Acetobacteraceae</taxon>
        <taxon>Komagataeibacter</taxon>
    </lineage>
</organism>
<dbReference type="Gene3D" id="1.20.1050.10">
    <property type="match status" value="1"/>
</dbReference>
<dbReference type="Proteomes" id="UP001519538">
    <property type="component" value="Unassembled WGS sequence"/>
</dbReference>
<dbReference type="SUPFAM" id="SSF52833">
    <property type="entry name" value="Thioredoxin-like"/>
    <property type="match status" value="1"/>
</dbReference>
<dbReference type="PROSITE" id="PS50405">
    <property type="entry name" value="GST_CTER"/>
    <property type="match status" value="1"/>
</dbReference>
<dbReference type="PROSITE" id="PS50404">
    <property type="entry name" value="GST_NTER"/>
    <property type="match status" value="1"/>
</dbReference>
<dbReference type="InterPro" id="IPR036282">
    <property type="entry name" value="Glutathione-S-Trfase_C_sf"/>
</dbReference>
<name>A0ABS5SM49_9PROT</name>
<reference evidence="3 4" key="1">
    <citation type="journal article" date="2021" name="Astrobiology">
        <title>Bacterial Cellulose Retains Robustness but Its Synthesis Declines After Exposure to a Mars-Like Environment Simulated Outside the International Space Station.</title>
        <authorList>
            <person name="Orlovska I."/>
            <person name="Podolich O."/>
            <person name="Kukharenko O."/>
            <person name="Zaets I."/>
            <person name="Reva O."/>
            <person name="Khirunenko L."/>
            <person name="Zmejkoski D."/>
            <person name="Rogalsky S."/>
            <person name="Barh D."/>
            <person name="Tiwari S."/>
            <person name="Kumavath R."/>
            <person name="Goes-Neto A."/>
            <person name="Azevedo V."/>
            <person name="Brenig B."/>
            <person name="Ghosh P."/>
            <person name="de Vera J.P."/>
            <person name="Kozyrovska N."/>
        </authorList>
    </citation>
    <scope>NUCLEOTIDE SEQUENCE [LARGE SCALE GENOMIC DNA]</scope>
    <source>
        <strain evidence="3 4">IMBG 311</strain>
    </source>
</reference>
<gene>
    <name evidence="3" type="ORF">HNO79_07680</name>
</gene>
<dbReference type="SUPFAM" id="SSF47616">
    <property type="entry name" value="GST C-terminal domain-like"/>
    <property type="match status" value="1"/>
</dbReference>
<feature type="domain" description="GST N-terminal" evidence="1">
    <location>
        <begin position="12"/>
        <end position="88"/>
    </location>
</feature>
<proteinExistence type="predicted"/>
<evidence type="ECO:0000313" key="3">
    <source>
        <dbReference type="EMBL" id="MBT0675259.1"/>
    </source>
</evidence>
<dbReference type="Pfam" id="PF00043">
    <property type="entry name" value="GST_C"/>
    <property type="match status" value="1"/>
</dbReference>
<dbReference type="InterPro" id="IPR004046">
    <property type="entry name" value="GST_C"/>
</dbReference>
<dbReference type="Pfam" id="PF13417">
    <property type="entry name" value="GST_N_3"/>
    <property type="match status" value="1"/>
</dbReference>
<keyword evidence="4" id="KW-1185">Reference proteome</keyword>
<evidence type="ECO:0000259" key="2">
    <source>
        <dbReference type="PROSITE" id="PS50405"/>
    </source>
</evidence>
<dbReference type="EMBL" id="JABLUU010000006">
    <property type="protein sequence ID" value="MBT0675259.1"/>
    <property type="molecule type" value="Genomic_DNA"/>
</dbReference>
<feature type="domain" description="GST C-terminal" evidence="2">
    <location>
        <begin position="94"/>
        <end position="207"/>
    </location>
</feature>
<dbReference type="SFLD" id="SFLDS00019">
    <property type="entry name" value="Glutathione_Transferase_(cytos"/>
    <property type="match status" value="1"/>
</dbReference>
<sequence length="207" mass="22700">MGPGWHETERIQMIILYGMPLSGHVHRVRLLLSMLDLEYRFEVVDASAPELLRLNPLGQVPVLRDGDLVLADSNAILVYLAKAYGAGTHWLPDDAVGAAHVQRWLSIAAGELRQGPAAARMVALFGKAGEPADARARAAGLLTFMDRWLDGRAYLAAACPTLADLACYGYTAHAPEGGVSLEPYLHVRAWLERIEALPRFVPLPWRD</sequence>
<dbReference type="Gene3D" id="3.40.30.10">
    <property type="entry name" value="Glutaredoxin"/>
    <property type="match status" value="1"/>
</dbReference>